<sequence>MYRVGYLISRVNSKTSLFSSSRFSYQSRHFITTFRPPAVFVDDYDTKKVFHTTAVGLRQSTCVGKGEDPFDGKFLSDPQREGLNQFKAIFLGTGILDNTFSTPKRIHAGRKHNDLDDVGKDTHHRTFFEVLGNWSFGDCFKSQAISWALELLTQVCKLPADRICAMYFGCDEKLSLEGNDEARDIGLEFSPGLPFGRKTSVTLHCSYIDCFMLMYHDASANLGPRSNTYASYKDGTDLAWVGGIIRDDEAEYVRAYNKEIQASTIPLAEAKGVSELILYAKEHGFLPIVIETDCKAVKDKAMSKTLHIESIYREMQMLVRKHNVTVFAAYEEVNEIANQLARLRYNGMHEYKDINELPLSIQQDVRTRLADEKNNKPYHRLWKSKK</sequence>
<evidence type="ECO:0000256" key="2">
    <source>
        <dbReference type="ARBA" id="ARBA00013168"/>
    </source>
</evidence>
<keyword evidence="3" id="KW-0820">tRNA-binding</keyword>
<evidence type="ECO:0000256" key="6">
    <source>
        <dbReference type="ARBA" id="ARBA00022840"/>
    </source>
</evidence>
<keyword evidence="12" id="KW-1185">Reference proteome</keyword>
<dbReference type="GO" id="GO:0002161">
    <property type="term" value="F:aminoacyl-tRNA deacylase activity"/>
    <property type="evidence" value="ECO:0007669"/>
    <property type="project" value="TreeGrafter"/>
</dbReference>
<dbReference type="GO" id="GO:0009507">
    <property type="term" value="C:chloroplast"/>
    <property type="evidence" value="ECO:0007669"/>
    <property type="project" value="TreeGrafter"/>
</dbReference>
<dbReference type="InterPro" id="IPR045864">
    <property type="entry name" value="aa-tRNA-synth_II/BPL/LPL"/>
</dbReference>
<dbReference type="InterPro" id="IPR018164">
    <property type="entry name" value="Ala-tRNA-synth_IIc_N"/>
</dbReference>
<evidence type="ECO:0000256" key="5">
    <source>
        <dbReference type="ARBA" id="ARBA00022741"/>
    </source>
</evidence>
<comment type="similarity">
    <text evidence="1">Belongs to the class-II aminoacyl-tRNA synthetase family.</text>
</comment>
<dbReference type="InterPro" id="IPR002156">
    <property type="entry name" value="RNaseH_domain"/>
</dbReference>
<proteinExistence type="inferred from homology"/>
<evidence type="ECO:0000256" key="7">
    <source>
        <dbReference type="ARBA" id="ARBA00022884"/>
    </source>
</evidence>
<dbReference type="GO" id="GO:0005524">
    <property type="term" value="F:ATP binding"/>
    <property type="evidence" value="ECO:0007669"/>
    <property type="project" value="UniProtKB-KW"/>
</dbReference>
<dbReference type="Pfam" id="PF13456">
    <property type="entry name" value="RVT_3"/>
    <property type="match status" value="1"/>
</dbReference>
<dbReference type="SUPFAM" id="SSF55681">
    <property type="entry name" value="Class II aaRS and biotin synthetases"/>
    <property type="match status" value="1"/>
</dbReference>
<dbReference type="Proteomes" id="UP000316621">
    <property type="component" value="Chromosome 10"/>
</dbReference>
<dbReference type="InterPro" id="IPR012337">
    <property type="entry name" value="RNaseH-like_sf"/>
</dbReference>
<dbReference type="InterPro" id="IPR044730">
    <property type="entry name" value="RNase_H-like_dom_plant"/>
</dbReference>
<dbReference type="Gene3D" id="3.30.930.10">
    <property type="entry name" value="Bira Bifunctional Protein, Domain 2"/>
    <property type="match status" value="1"/>
</dbReference>
<accession>A0A4Y7L9G0</accession>
<dbReference type="GO" id="GO:0005739">
    <property type="term" value="C:mitochondrion"/>
    <property type="evidence" value="ECO:0007669"/>
    <property type="project" value="TreeGrafter"/>
</dbReference>
<organism evidence="11 12">
    <name type="scientific">Papaver somniferum</name>
    <name type="common">Opium poppy</name>
    <dbReference type="NCBI Taxonomy" id="3469"/>
    <lineage>
        <taxon>Eukaryota</taxon>
        <taxon>Viridiplantae</taxon>
        <taxon>Streptophyta</taxon>
        <taxon>Embryophyta</taxon>
        <taxon>Tracheophyta</taxon>
        <taxon>Spermatophyta</taxon>
        <taxon>Magnoliopsida</taxon>
        <taxon>Ranunculales</taxon>
        <taxon>Papaveraceae</taxon>
        <taxon>Papaveroideae</taxon>
        <taxon>Papaver</taxon>
    </lineage>
</organism>
<keyword evidence="7" id="KW-0694">RNA-binding</keyword>
<dbReference type="SUPFAM" id="SSF53098">
    <property type="entry name" value="Ribonuclease H-like"/>
    <property type="match status" value="1"/>
</dbReference>
<keyword evidence="4" id="KW-0436">Ligase</keyword>
<dbReference type="InterPro" id="IPR018165">
    <property type="entry name" value="Ala-tRNA-synth_IIc_core"/>
</dbReference>
<gene>
    <name evidence="11" type="ORF">C5167_043498</name>
</gene>
<dbReference type="GO" id="GO:0004813">
    <property type="term" value="F:alanine-tRNA ligase activity"/>
    <property type="evidence" value="ECO:0007669"/>
    <property type="project" value="UniProtKB-EC"/>
</dbReference>
<keyword evidence="5" id="KW-0547">Nucleotide-binding</keyword>
<dbReference type="InterPro" id="IPR050058">
    <property type="entry name" value="Ala-tRNA_ligase"/>
</dbReference>
<dbReference type="EMBL" id="CM010724">
    <property type="protein sequence ID" value="RZC80941.1"/>
    <property type="molecule type" value="Genomic_DNA"/>
</dbReference>
<evidence type="ECO:0000259" key="10">
    <source>
        <dbReference type="PROSITE" id="PS50860"/>
    </source>
</evidence>
<evidence type="ECO:0000256" key="8">
    <source>
        <dbReference type="ARBA" id="ARBA00022917"/>
    </source>
</evidence>
<dbReference type="STRING" id="3469.A0A4Y7L9G0"/>
<evidence type="ECO:0000313" key="12">
    <source>
        <dbReference type="Proteomes" id="UP000316621"/>
    </source>
</evidence>
<reference evidence="11 12" key="1">
    <citation type="journal article" date="2018" name="Science">
        <title>The opium poppy genome and morphinan production.</title>
        <authorList>
            <person name="Guo L."/>
            <person name="Winzer T."/>
            <person name="Yang X."/>
            <person name="Li Y."/>
            <person name="Ning Z."/>
            <person name="He Z."/>
            <person name="Teodor R."/>
            <person name="Lu Y."/>
            <person name="Bowser T.A."/>
            <person name="Graham I.A."/>
            <person name="Ye K."/>
        </authorList>
    </citation>
    <scope>NUCLEOTIDE SEQUENCE [LARGE SCALE GENOMIC DNA]</scope>
    <source>
        <strain evidence="12">cv. HN1</strain>
        <tissue evidence="11">Leaves</tissue>
    </source>
</reference>
<keyword evidence="8" id="KW-0648">Protein biosynthesis</keyword>
<dbReference type="PANTHER" id="PTHR11777">
    <property type="entry name" value="ALANYL-TRNA SYNTHETASE"/>
    <property type="match status" value="1"/>
</dbReference>
<dbReference type="Gene3D" id="3.30.420.10">
    <property type="entry name" value="Ribonuclease H-like superfamily/Ribonuclease H"/>
    <property type="match status" value="1"/>
</dbReference>
<dbReference type="GO" id="GO:0006419">
    <property type="term" value="P:alanyl-tRNA aminoacylation"/>
    <property type="evidence" value="ECO:0007669"/>
    <property type="project" value="InterPro"/>
</dbReference>
<keyword evidence="9" id="KW-0030">Aminoacyl-tRNA synthetase</keyword>
<dbReference type="InterPro" id="IPR036397">
    <property type="entry name" value="RNaseH_sf"/>
</dbReference>
<evidence type="ECO:0000256" key="4">
    <source>
        <dbReference type="ARBA" id="ARBA00022598"/>
    </source>
</evidence>
<dbReference type="PROSITE" id="PS50860">
    <property type="entry name" value="AA_TRNA_LIGASE_II_ALA"/>
    <property type="match status" value="1"/>
</dbReference>
<evidence type="ECO:0000256" key="3">
    <source>
        <dbReference type="ARBA" id="ARBA00022555"/>
    </source>
</evidence>
<evidence type="ECO:0000313" key="11">
    <source>
        <dbReference type="EMBL" id="RZC80941.1"/>
    </source>
</evidence>
<dbReference type="CDD" id="cd06222">
    <property type="entry name" value="RNase_H_like"/>
    <property type="match status" value="1"/>
</dbReference>
<protein>
    <recommendedName>
        <fullName evidence="2">alanine--tRNA ligase</fullName>
        <ecNumber evidence="2">6.1.1.7</ecNumber>
    </recommendedName>
</protein>
<dbReference type="GO" id="GO:0004523">
    <property type="term" value="F:RNA-DNA hybrid ribonuclease activity"/>
    <property type="evidence" value="ECO:0007669"/>
    <property type="project" value="InterPro"/>
</dbReference>
<feature type="domain" description="Alanyl-transfer RNA synthetases family profile" evidence="10">
    <location>
        <begin position="82"/>
        <end position="257"/>
    </location>
</feature>
<evidence type="ECO:0000256" key="9">
    <source>
        <dbReference type="ARBA" id="ARBA00023146"/>
    </source>
</evidence>
<dbReference type="EC" id="6.1.1.7" evidence="2"/>
<keyword evidence="6" id="KW-0067">ATP-binding</keyword>
<name>A0A4Y7L9G0_PAPSO</name>
<dbReference type="Pfam" id="PF01411">
    <property type="entry name" value="tRNA-synt_2c"/>
    <property type="match status" value="1"/>
</dbReference>
<dbReference type="AlphaFoldDB" id="A0A4Y7L9G0"/>
<dbReference type="Gramene" id="RZC80941">
    <property type="protein sequence ID" value="RZC80941"/>
    <property type="gene ID" value="C5167_043498"/>
</dbReference>
<evidence type="ECO:0000256" key="1">
    <source>
        <dbReference type="ARBA" id="ARBA00008226"/>
    </source>
</evidence>
<dbReference type="PANTHER" id="PTHR11777:SF9">
    <property type="entry name" value="ALANINE--TRNA LIGASE, CYTOPLASMIC"/>
    <property type="match status" value="1"/>
</dbReference>
<dbReference type="GO" id="GO:0000049">
    <property type="term" value="F:tRNA binding"/>
    <property type="evidence" value="ECO:0007669"/>
    <property type="project" value="UniProtKB-KW"/>
</dbReference>